<dbReference type="Proteomes" id="UP000265200">
    <property type="component" value="Chromosome 1"/>
</dbReference>
<name>A0A3P9JLE6_ORYLA</name>
<protein>
    <recommendedName>
        <fullName evidence="3">C-type lectin domain-containing protein</fullName>
    </recommendedName>
</protein>
<dbReference type="PROSITE" id="PS00615">
    <property type="entry name" value="C_TYPE_LECTIN_1"/>
    <property type="match status" value="1"/>
</dbReference>
<keyword evidence="2" id="KW-1133">Transmembrane helix</keyword>
<dbReference type="InterPro" id="IPR018378">
    <property type="entry name" value="C-type_lectin_CS"/>
</dbReference>
<accession>A0A3P9JLE6</accession>
<feature type="transmembrane region" description="Helical" evidence="2">
    <location>
        <begin position="6"/>
        <end position="24"/>
    </location>
</feature>
<dbReference type="PANTHER" id="PTHR45784">
    <property type="entry name" value="C-TYPE LECTIN DOMAIN FAMILY 20 MEMBER A-RELATED"/>
    <property type="match status" value="1"/>
</dbReference>
<dbReference type="Ensembl" id="ENSORLT00015034716.1">
    <property type="protein sequence ID" value="ENSORLP00015033165.1"/>
    <property type="gene ID" value="ENSORLG00015018413.1"/>
</dbReference>
<evidence type="ECO:0000313" key="4">
    <source>
        <dbReference type="Ensembl" id="ENSORLP00015033165.1"/>
    </source>
</evidence>
<evidence type="ECO:0000256" key="1">
    <source>
        <dbReference type="ARBA" id="ARBA00023157"/>
    </source>
</evidence>
<feature type="domain" description="C-type lectin" evidence="3">
    <location>
        <begin position="17"/>
        <end position="118"/>
    </location>
</feature>
<reference evidence="4" key="3">
    <citation type="submission" date="2025-08" db="UniProtKB">
        <authorList>
            <consortium name="Ensembl"/>
        </authorList>
    </citation>
    <scope>IDENTIFICATION</scope>
    <source>
        <strain evidence="4">HSOK</strain>
    </source>
</reference>
<sequence length="244" mass="28420">KAKTLYYLIIFITLVSFTPFCLAARHVFISDFMSWPYAQDYCRSHYTDLLPLTNDLEKQEFFWSVDDNHIGWIGLHWDTADQKWKWSGGTDAVSVYQEILEQQPSSADAVVQAKWSSWVSDSTYAYRFFCLNLIVVQEEKTWEEALEHCRENHGDLTSLLSETGNLLAQREIQDPTITQRVWVGLRFLGDTWLWANGDPLEFQAWNQTGDPDQQCPVQKRCGALSKQGEWENRDCQEKLNFICV</sequence>
<reference evidence="4 5" key="2">
    <citation type="submission" date="2017-04" db="EMBL/GenBank/DDBJ databases">
        <title>CpG methylation of centromeres and impact of large insertions on vertebrate speciation.</title>
        <authorList>
            <person name="Ichikawa K."/>
            <person name="Yoshimura J."/>
            <person name="Morishita S."/>
        </authorList>
    </citation>
    <scope>NUCLEOTIDE SEQUENCE</scope>
    <source>
        <strain evidence="4 5">HSOK</strain>
    </source>
</reference>
<keyword evidence="2" id="KW-0472">Membrane</keyword>
<dbReference type="SUPFAM" id="SSF56436">
    <property type="entry name" value="C-type lectin-like"/>
    <property type="match status" value="2"/>
</dbReference>
<dbReference type="Pfam" id="PF00059">
    <property type="entry name" value="Lectin_C"/>
    <property type="match status" value="2"/>
</dbReference>
<organism evidence="4 5">
    <name type="scientific">Oryzias latipes</name>
    <name type="common">Japanese rice fish</name>
    <name type="synonym">Japanese killifish</name>
    <dbReference type="NCBI Taxonomy" id="8090"/>
    <lineage>
        <taxon>Eukaryota</taxon>
        <taxon>Metazoa</taxon>
        <taxon>Chordata</taxon>
        <taxon>Craniata</taxon>
        <taxon>Vertebrata</taxon>
        <taxon>Euteleostomi</taxon>
        <taxon>Actinopterygii</taxon>
        <taxon>Neopterygii</taxon>
        <taxon>Teleostei</taxon>
        <taxon>Neoteleostei</taxon>
        <taxon>Acanthomorphata</taxon>
        <taxon>Ovalentaria</taxon>
        <taxon>Atherinomorphae</taxon>
        <taxon>Beloniformes</taxon>
        <taxon>Adrianichthyidae</taxon>
        <taxon>Oryziinae</taxon>
        <taxon>Oryzias</taxon>
    </lineage>
</organism>
<feature type="domain" description="C-type lectin" evidence="3">
    <location>
        <begin position="126"/>
        <end position="244"/>
    </location>
</feature>
<dbReference type="AlphaFoldDB" id="A0A3P9JLE6"/>
<dbReference type="PANTHER" id="PTHR45784:SF8">
    <property type="entry name" value="C-TYPE MANNOSE RECEPTOR 2-RELATED"/>
    <property type="match status" value="1"/>
</dbReference>
<keyword evidence="2" id="KW-0812">Transmembrane</keyword>
<dbReference type="PROSITE" id="PS50041">
    <property type="entry name" value="C_TYPE_LECTIN_2"/>
    <property type="match status" value="2"/>
</dbReference>
<proteinExistence type="predicted"/>
<evidence type="ECO:0000259" key="3">
    <source>
        <dbReference type="PROSITE" id="PS50041"/>
    </source>
</evidence>
<evidence type="ECO:0000313" key="5">
    <source>
        <dbReference type="Proteomes" id="UP000265200"/>
    </source>
</evidence>
<reference key="1">
    <citation type="journal article" date="2007" name="Nature">
        <title>The medaka draft genome and insights into vertebrate genome evolution.</title>
        <authorList>
            <person name="Kasahara M."/>
            <person name="Naruse K."/>
            <person name="Sasaki S."/>
            <person name="Nakatani Y."/>
            <person name="Qu W."/>
            <person name="Ahsan B."/>
            <person name="Yamada T."/>
            <person name="Nagayasu Y."/>
            <person name="Doi K."/>
            <person name="Kasai Y."/>
            <person name="Jindo T."/>
            <person name="Kobayashi D."/>
            <person name="Shimada A."/>
            <person name="Toyoda A."/>
            <person name="Kuroki Y."/>
            <person name="Fujiyama A."/>
            <person name="Sasaki T."/>
            <person name="Shimizu A."/>
            <person name="Asakawa S."/>
            <person name="Shimizu N."/>
            <person name="Hashimoto S."/>
            <person name="Yang J."/>
            <person name="Lee Y."/>
            <person name="Matsushima K."/>
            <person name="Sugano S."/>
            <person name="Sakaizumi M."/>
            <person name="Narita T."/>
            <person name="Ohishi K."/>
            <person name="Haga S."/>
            <person name="Ohta F."/>
            <person name="Nomoto H."/>
            <person name="Nogata K."/>
            <person name="Morishita T."/>
            <person name="Endo T."/>
            <person name="Shin-I T."/>
            <person name="Takeda H."/>
            <person name="Morishita S."/>
            <person name="Kohara Y."/>
        </authorList>
    </citation>
    <scope>NUCLEOTIDE SEQUENCE [LARGE SCALE GENOMIC DNA]</scope>
    <source>
        <strain>Hd-rR</strain>
    </source>
</reference>
<reference evidence="4" key="4">
    <citation type="submission" date="2025-09" db="UniProtKB">
        <authorList>
            <consortium name="Ensembl"/>
        </authorList>
    </citation>
    <scope>IDENTIFICATION</scope>
    <source>
        <strain evidence="4">HSOK</strain>
    </source>
</reference>
<keyword evidence="1" id="KW-1015">Disulfide bond</keyword>
<dbReference type="InterPro" id="IPR016186">
    <property type="entry name" value="C-type_lectin-like/link_sf"/>
</dbReference>
<dbReference type="InterPro" id="IPR016187">
    <property type="entry name" value="CTDL_fold"/>
</dbReference>
<dbReference type="InterPro" id="IPR001304">
    <property type="entry name" value="C-type_lectin-like"/>
</dbReference>
<dbReference type="SMART" id="SM00034">
    <property type="entry name" value="CLECT"/>
    <property type="match status" value="2"/>
</dbReference>
<evidence type="ECO:0000256" key="2">
    <source>
        <dbReference type="SAM" id="Phobius"/>
    </source>
</evidence>
<dbReference type="Gene3D" id="3.10.100.10">
    <property type="entry name" value="Mannose-Binding Protein A, subunit A"/>
    <property type="match status" value="2"/>
</dbReference>